<dbReference type="InterPro" id="IPR000760">
    <property type="entry name" value="Inositol_monophosphatase-like"/>
</dbReference>
<dbReference type="GO" id="GO:0008934">
    <property type="term" value="F:inositol monophosphate 1-phosphatase activity"/>
    <property type="evidence" value="ECO:0007669"/>
    <property type="project" value="InterPro"/>
</dbReference>
<comment type="caution">
    <text evidence="12">The sequence shown here is derived from an EMBL/GenBank/DDBJ whole genome shotgun (WGS) entry which is preliminary data.</text>
</comment>
<reference evidence="12 13" key="1">
    <citation type="submission" date="2018-06" db="EMBL/GenBank/DDBJ databases">
        <title>Phytoactinopolyspora halophila sp. nov., a novel halophilic actinomycete isolated from a saline soil in China.</title>
        <authorList>
            <person name="Tang S.-K."/>
        </authorList>
    </citation>
    <scope>NUCLEOTIDE SEQUENCE [LARGE SCALE GENOMIC DNA]</scope>
    <source>
        <strain evidence="12 13">YIM 96934</strain>
    </source>
</reference>
<feature type="binding site" evidence="10">
    <location>
        <position position="225"/>
    </location>
    <ligand>
        <name>Mg(2+)</name>
        <dbReference type="ChEBI" id="CHEBI:18420"/>
        <label>1</label>
        <note>catalytic</note>
    </ligand>
</feature>
<dbReference type="Proteomes" id="UP000250462">
    <property type="component" value="Unassembled WGS sequence"/>
</dbReference>
<dbReference type="InterPro" id="IPR020550">
    <property type="entry name" value="Inositol_monophosphatase_CS"/>
</dbReference>
<protein>
    <recommendedName>
        <fullName evidence="11">Inositol-1-monophosphatase</fullName>
        <ecNumber evidence="11">3.1.3.25</ecNumber>
    </recommendedName>
</protein>
<evidence type="ECO:0000256" key="3">
    <source>
        <dbReference type="ARBA" id="ARBA00004970"/>
    </source>
</evidence>
<dbReference type="PROSITE" id="PS00630">
    <property type="entry name" value="IMP_2"/>
    <property type="match status" value="1"/>
</dbReference>
<keyword evidence="6 11" id="KW-0378">Hydrolase</keyword>
<dbReference type="InterPro" id="IPR033942">
    <property type="entry name" value="IMPase"/>
</dbReference>
<dbReference type="CDD" id="cd01639">
    <property type="entry name" value="IMPase"/>
    <property type="match status" value="1"/>
</dbReference>
<evidence type="ECO:0000256" key="11">
    <source>
        <dbReference type="RuleBase" id="RU364068"/>
    </source>
</evidence>
<dbReference type="PANTHER" id="PTHR20854">
    <property type="entry name" value="INOSITOL MONOPHOSPHATASE"/>
    <property type="match status" value="1"/>
</dbReference>
<dbReference type="OrthoDB" id="9772456at2"/>
<evidence type="ECO:0000256" key="10">
    <source>
        <dbReference type="PIRSR" id="PIRSR600760-2"/>
    </source>
</evidence>
<organism evidence="12 13">
    <name type="scientific">Phytoactinopolyspora halophila</name>
    <dbReference type="NCBI Taxonomy" id="1981511"/>
    <lineage>
        <taxon>Bacteria</taxon>
        <taxon>Bacillati</taxon>
        <taxon>Actinomycetota</taxon>
        <taxon>Actinomycetes</taxon>
        <taxon>Jiangellales</taxon>
        <taxon>Jiangellaceae</taxon>
        <taxon>Phytoactinopolyspora</taxon>
    </lineage>
</organism>
<comment type="similarity">
    <text evidence="4 11">Belongs to the inositol monophosphatase superfamily.</text>
</comment>
<comment type="function">
    <text evidence="9">Catalyzes the dephosphorylation of histidinol-phosphate to histidinol, the direct precursor of histidine.</text>
</comment>
<dbReference type="PANTHER" id="PTHR20854:SF4">
    <property type="entry name" value="INOSITOL-1-MONOPHOSPHATASE-RELATED"/>
    <property type="match status" value="1"/>
</dbReference>
<comment type="pathway">
    <text evidence="3">Amino-acid biosynthesis; L-histidine biosynthesis; L-histidine from 5-phospho-alpha-D-ribose 1-diphosphate: step 8/9.</text>
</comment>
<comment type="catalytic activity">
    <reaction evidence="8">
        <text>L-histidinol phosphate + H2O = L-histidinol + phosphate</text>
        <dbReference type="Rhea" id="RHEA:14465"/>
        <dbReference type="ChEBI" id="CHEBI:15377"/>
        <dbReference type="ChEBI" id="CHEBI:43474"/>
        <dbReference type="ChEBI" id="CHEBI:57699"/>
        <dbReference type="ChEBI" id="CHEBI:57980"/>
        <dbReference type="EC" id="3.1.3.15"/>
    </reaction>
</comment>
<dbReference type="GO" id="GO:0046872">
    <property type="term" value="F:metal ion binding"/>
    <property type="evidence" value="ECO:0007669"/>
    <property type="project" value="UniProtKB-KW"/>
</dbReference>
<dbReference type="InterPro" id="IPR020583">
    <property type="entry name" value="Inositol_monoP_metal-BS"/>
</dbReference>
<dbReference type="Gene3D" id="3.30.540.10">
    <property type="entry name" value="Fructose-1,6-Bisphosphatase, subunit A, domain 1"/>
    <property type="match status" value="1"/>
</dbReference>
<keyword evidence="7 10" id="KW-0460">Magnesium</keyword>
<evidence type="ECO:0000256" key="2">
    <source>
        <dbReference type="ARBA" id="ARBA00001946"/>
    </source>
</evidence>
<dbReference type="GO" id="GO:0046854">
    <property type="term" value="P:phosphatidylinositol phosphate biosynthetic process"/>
    <property type="evidence" value="ECO:0007669"/>
    <property type="project" value="InterPro"/>
</dbReference>
<evidence type="ECO:0000256" key="5">
    <source>
        <dbReference type="ARBA" id="ARBA00022723"/>
    </source>
</evidence>
<gene>
    <name evidence="12" type="ORF">DPM12_14895</name>
</gene>
<dbReference type="GO" id="GO:0006020">
    <property type="term" value="P:inositol metabolic process"/>
    <property type="evidence" value="ECO:0007669"/>
    <property type="project" value="TreeGrafter"/>
</dbReference>
<evidence type="ECO:0000256" key="1">
    <source>
        <dbReference type="ARBA" id="ARBA00001033"/>
    </source>
</evidence>
<dbReference type="Pfam" id="PF00459">
    <property type="entry name" value="Inositol_P"/>
    <property type="match status" value="1"/>
</dbReference>
<feature type="binding site" evidence="10">
    <location>
        <position position="98"/>
    </location>
    <ligand>
        <name>Mg(2+)</name>
        <dbReference type="ChEBI" id="CHEBI:18420"/>
        <label>1</label>
        <note>catalytic</note>
    </ligand>
</feature>
<name>A0A329QP92_9ACTN</name>
<evidence type="ECO:0000256" key="8">
    <source>
        <dbReference type="ARBA" id="ARBA00049158"/>
    </source>
</evidence>
<feature type="binding site" evidence="10">
    <location>
        <position position="101"/>
    </location>
    <ligand>
        <name>Mg(2+)</name>
        <dbReference type="ChEBI" id="CHEBI:18420"/>
        <label>1</label>
        <note>catalytic</note>
    </ligand>
</feature>
<dbReference type="GO" id="GO:0007165">
    <property type="term" value="P:signal transduction"/>
    <property type="evidence" value="ECO:0007669"/>
    <property type="project" value="TreeGrafter"/>
</dbReference>
<keyword evidence="13" id="KW-1185">Reference proteome</keyword>
<feature type="binding site" evidence="10">
    <location>
        <position position="100"/>
    </location>
    <ligand>
        <name>Mg(2+)</name>
        <dbReference type="ChEBI" id="CHEBI:18420"/>
        <label>1</label>
        <note>catalytic</note>
    </ligand>
</feature>
<evidence type="ECO:0000256" key="7">
    <source>
        <dbReference type="ARBA" id="ARBA00022842"/>
    </source>
</evidence>
<dbReference type="EC" id="3.1.3.25" evidence="11"/>
<comment type="catalytic activity">
    <reaction evidence="1 11">
        <text>a myo-inositol phosphate + H2O = myo-inositol + phosphate</text>
        <dbReference type="Rhea" id="RHEA:24056"/>
        <dbReference type="ChEBI" id="CHEBI:15377"/>
        <dbReference type="ChEBI" id="CHEBI:17268"/>
        <dbReference type="ChEBI" id="CHEBI:43474"/>
        <dbReference type="ChEBI" id="CHEBI:84139"/>
        <dbReference type="EC" id="3.1.3.25"/>
    </reaction>
</comment>
<dbReference type="GO" id="GO:0004401">
    <property type="term" value="F:histidinol-phosphatase activity"/>
    <property type="evidence" value="ECO:0007669"/>
    <property type="project" value="UniProtKB-EC"/>
</dbReference>
<comment type="cofactor">
    <cofactor evidence="2 10 11">
        <name>Mg(2+)</name>
        <dbReference type="ChEBI" id="CHEBI:18420"/>
    </cofactor>
</comment>
<evidence type="ECO:0000313" key="12">
    <source>
        <dbReference type="EMBL" id="RAW12448.1"/>
    </source>
</evidence>
<keyword evidence="5 10" id="KW-0479">Metal-binding</keyword>
<evidence type="ECO:0000256" key="4">
    <source>
        <dbReference type="ARBA" id="ARBA00009759"/>
    </source>
</evidence>
<dbReference type="RefSeq" id="WP_112259130.1">
    <property type="nucleotide sequence ID" value="NZ_QMIG01000016.1"/>
</dbReference>
<evidence type="ECO:0000313" key="13">
    <source>
        <dbReference type="Proteomes" id="UP000250462"/>
    </source>
</evidence>
<evidence type="ECO:0000256" key="6">
    <source>
        <dbReference type="ARBA" id="ARBA00022801"/>
    </source>
</evidence>
<dbReference type="EMBL" id="QMIG01000016">
    <property type="protein sequence ID" value="RAW12448.1"/>
    <property type="molecule type" value="Genomic_DNA"/>
</dbReference>
<sequence length="281" mass="29291">MTGNVTRDADTWSLAGLVELAVSVAHEAGALARERRGAVEQMAVASTKSTPTDIVTESDTAAERLIRERVLQARPGDAIHGEEGGHSDGESGVVWVVDPIDGTVNYLYGFPHYAVSIGIQVEGTVEGGVVHNPATGETWAAIRGSGAMLDDEPIRTSQCTDLSLALVGTGFSYDSQQRAQQAEIVAGLLPQVRDIRRAGVASLDLCAVACGRLDAFYESGLKLWDSAAGALIAEEAGGVVTGLHGAAASQSMVVAAAPGIVHELTSVIEHLTTSRSFRSSR</sequence>
<dbReference type="SUPFAM" id="SSF56655">
    <property type="entry name" value="Carbohydrate phosphatase"/>
    <property type="match status" value="1"/>
</dbReference>
<proteinExistence type="inferred from homology"/>
<dbReference type="PROSITE" id="PS00629">
    <property type="entry name" value="IMP_1"/>
    <property type="match status" value="1"/>
</dbReference>
<dbReference type="PRINTS" id="PR00377">
    <property type="entry name" value="IMPHPHTASES"/>
</dbReference>
<dbReference type="FunFam" id="3.30.540.10:FF:000003">
    <property type="entry name" value="Inositol-1-monophosphatase"/>
    <property type="match status" value="1"/>
</dbReference>
<dbReference type="Gene3D" id="3.40.190.80">
    <property type="match status" value="1"/>
</dbReference>
<dbReference type="AlphaFoldDB" id="A0A329QP92"/>
<feature type="binding site" evidence="10">
    <location>
        <position position="82"/>
    </location>
    <ligand>
        <name>Mg(2+)</name>
        <dbReference type="ChEBI" id="CHEBI:18420"/>
        <label>1</label>
        <note>catalytic</note>
    </ligand>
</feature>
<evidence type="ECO:0000256" key="9">
    <source>
        <dbReference type="ARBA" id="ARBA00053547"/>
    </source>
</evidence>
<accession>A0A329QP92</accession>